<proteinExistence type="predicted"/>
<dbReference type="EMBL" id="BKCJ010005950">
    <property type="protein sequence ID" value="GEU69518.1"/>
    <property type="molecule type" value="Genomic_DNA"/>
</dbReference>
<feature type="compositionally biased region" description="Basic and acidic residues" evidence="1">
    <location>
        <begin position="179"/>
        <end position="189"/>
    </location>
</feature>
<dbReference type="AlphaFoldDB" id="A0A6L2M6D0"/>
<evidence type="ECO:0000313" key="2">
    <source>
        <dbReference type="EMBL" id="GEU69518.1"/>
    </source>
</evidence>
<accession>A0A6L2M6D0</accession>
<reference evidence="2" key="1">
    <citation type="journal article" date="2019" name="Sci. Rep.">
        <title>Draft genome of Tanacetum cinerariifolium, the natural source of mosquito coil.</title>
        <authorList>
            <person name="Yamashiro T."/>
            <person name="Shiraishi A."/>
            <person name="Satake H."/>
            <person name="Nakayama K."/>
        </authorList>
    </citation>
    <scope>NUCLEOTIDE SEQUENCE</scope>
</reference>
<name>A0A6L2M6D0_TANCI</name>
<sequence length="465" mass="53587">MVPYEAIACRCGAKDVVLRESYKPKTHGKLYYARPLSEENNFGCGFMERETSPHTGQFSWSFNDSNLFSRIFIDSNLFSRIFNTSTLLFRSFNTSTLFSENFKKCRVLKLQPLAWKDNGVSKWTIRPDRTGKPDQTGPNVFRSGPRSEVLYQFGLRSGRSGPVRADLTKNPKIMPCRTGPDRTENRPGPDRTISVRSFGPTWSRSDPKLPTLHKPIIKRAPQSSKNTLGSRKHKSFISLPLWLFSCFHQQPRSSSEGPQSTGLYTLILHQLVDVGTMWDGQNHFCYIWSKIAQLANDPKKPPTPDRDWNKTLPAVHGSIQPWISELAKQADSRYSFNELMDTPLDFSNFLINRLKVDTLTPELLAGYDKNSLWGVSHWGHKRQQFYGFAINRESAHDVYSKRRIIVVTELKIVEWHSYKHLDWITRRVEDLQLGVESYQKKLNLTMPDTYRSDLKRKEAYTASNP</sequence>
<evidence type="ECO:0000256" key="1">
    <source>
        <dbReference type="SAM" id="MobiDB-lite"/>
    </source>
</evidence>
<organism evidence="2">
    <name type="scientific">Tanacetum cinerariifolium</name>
    <name type="common">Dalmatian daisy</name>
    <name type="synonym">Chrysanthemum cinerariifolium</name>
    <dbReference type="NCBI Taxonomy" id="118510"/>
    <lineage>
        <taxon>Eukaryota</taxon>
        <taxon>Viridiplantae</taxon>
        <taxon>Streptophyta</taxon>
        <taxon>Embryophyta</taxon>
        <taxon>Tracheophyta</taxon>
        <taxon>Spermatophyta</taxon>
        <taxon>Magnoliopsida</taxon>
        <taxon>eudicotyledons</taxon>
        <taxon>Gunneridae</taxon>
        <taxon>Pentapetalae</taxon>
        <taxon>asterids</taxon>
        <taxon>campanulids</taxon>
        <taxon>Asterales</taxon>
        <taxon>Asteraceae</taxon>
        <taxon>Asteroideae</taxon>
        <taxon>Anthemideae</taxon>
        <taxon>Anthemidinae</taxon>
        <taxon>Tanacetum</taxon>
    </lineage>
</organism>
<gene>
    <name evidence="2" type="ORF">Tci_041496</name>
</gene>
<protein>
    <submittedName>
        <fullName evidence="2">Uncharacterized protein</fullName>
    </submittedName>
</protein>
<feature type="region of interest" description="Disordered" evidence="1">
    <location>
        <begin position="161"/>
        <end position="200"/>
    </location>
</feature>
<comment type="caution">
    <text evidence="2">The sequence shown here is derived from an EMBL/GenBank/DDBJ whole genome shotgun (WGS) entry which is preliminary data.</text>
</comment>